<dbReference type="PROSITE" id="PS50234">
    <property type="entry name" value="VWFA"/>
    <property type="match status" value="1"/>
</dbReference>
<gene>
    <name evidence="2" type="ORF">I6G38_20145</name>
</gene>
<evidence type="ECO:0000313" key="2">
    <source>
        <dbReference type="EMBL" id="QPT11215.1"/>
    </source>
</evidence>
<dbReference type="Pfam" id="PF13519">
    <property type="entry name" value="VWA_2"/>
    <property type="match status" value="1"/>
</dbReference>
<dbReference type="AlphaFoldDB" id="A0A7T3E831"/>
<accession>A0A7T3E831</accession>
<protein>
    <submittedName>
        <fullName evidence="2">VWA domain-containing protein</fullName>
    </submittedName>
</protein>
<dbReference type="RefSeq" id="WP_197939363.1">
    <property type="nucleotide sequence ID" value="NZ_CP065714.1"/>
</dbReference>
<feature type="domain" description="VWFA" evidence="1">
    <location>
        <begin position="88"/>
        <end position="274"/>
    </location>
</feature>
<dbReference type="InterPro" id="IPR036465">
    <property type="entry name" value="vWFA_dom_sf"/>
</dbReference>
<sequence length="381" mass="39177">MRRTSYVAFLALACGLPACDRAPRNQEDASNPAATAPAAGVKDSSTEVDAYLRRFAAENPETCFGEASVGSATFEAKSNEQPLGSPQRVLIAVDASGSMAGRVSGRSKLDLAHAAARSFIDGLPAEAEVGLLVFGQAGDNTARGKAPSCGAISLTVPLSRDRAALVRGVSAVKPVGWTPLAAALRQAEMLLVEGGRPGTQVIYVVSDGQETCGGDPVDVARRINAGPTKAIVNIIGFAVPTGEAAALAAVASAGGGQFINVDAGNQVDAVAARIRENGRQAANRLAEGGTTARNNLSTSGTAAEAQLCTSGIIARERLAVSADVAKKRIAGQDVAMEERAEKVLNDRHKALERRTAAFVERLQAKLGRANDAVAAEAAKVR</sequence>
<keyword evidence="2" id="KW-0614">Plasmid</keyword>
<dbReference type="SMART" id="SM00327">
    <property type="entry name" value="VWA"/>
    <property type="match status" value="1"/>
</dbReference>
<dbReference type="SUPFAM" id="SSF53300">
    <property type="entry name" value="vWA-like"/>
    <property type="match status" value="1"/>
</dbReference>
<name>A0A7T3E831_SPHPI</name>
<proteinExistence type="predicted"/>
<geneLocation type="plasmid" evidence="2 3">
    <name>unnamed1</name>
</geneLocation>
<dbReference type="Gene3D" id="3.40.50.410">
    <property type="entry name" value="von Willebrand factor, type A domain"/>
    <property type="match status" value="1"/>
</dbReference>
<evidence type="ECO:0000313" key="3">
    <source>
        <dbReference type="Proteomes" id="UP000594836"/>
    </source>
</evidence>
<dbReference type="InterPro" id="IPR002035">
    <property type="entry name" value="VWF_A"/>
</dbReference>
<dbReference type="Proteomes" id="UP000594836">
    <property type="component" value="Plasmid unnamed1"/>
</dbReference>
<organism evidence="2 3">
    <name type="scientific">Sphingomonas paucimobilis</name>
    <name type="common">Pseudomonas paucimobilis</name>
    <dbReference type="NCBI Taxonomy" id="13689"/>
    <lineage>
        <taxon>Bacteria</taxon>
        <taxon>Pseudomonadati</taxon>
        <taxon>Pseudomonadota</taxon>
        <taxon>Alphaproteobacteria</taxon>
        <taxon>Sphingomonadales</taxon>
        <taxon>Sphingomonadaceae</taxon>
        <taxon>Sphingomonas</taxon>
    </lineage>
</organism>
<reference evidence="2 3" key="1">
    <citation type="submission" date="2020-12" db="EMBL/GenBank/DDBJ databases">
        <title>FDA dAtabase for Regulatory Grade micrObial Sequences (FDA-ARGOS): Supporting development and validation of Infectious Disease Dx tests.</title>
        <authorList>
            <person name="Sproer C."/>
            <person name="Gronow S."/>
            <person name="Severitt S."/>
            <person name="Schroder I."/>
            <person name="Tallon L."/>
            <person name="Sadzewicz L."/>
            <person name="Zhao X."/>
            <person name="Boylan J."/>
            <person name="Ott S."/>
            <person name="Bowen H."/>
            <person name="Vavikolanu K."/>
            <person name="Mehta A."/>
            <person name="Aluvathingal J."/>
            <person name="Nadendla S."/>
            <person name="Lowell S."/>
            <person name="Myers T."/>
            <person name="Yan Y."/>
            <person name="Sichtig H."/>
        </authorList>
    </citation>
    <scope>NUCLEOTIDE SEQUENCE [LARGE SCALE GENOMIC DNA]</scope>
    <source>
        <strain evidence="2 3">FDAARGOS_881</strain>
        <plasmid evidence="2 3">unnamed1</plasmid>
    </source>
</reference>
<dbReference type="EMBL" id="CP065714">
    <property type="protein sequence ID" value="QPT11215.1"/>
    <property type="molecule type" value="Genomic_DNA"/>
</dbReference>
<evidence type="ECO:0000259" key="1">
    <source>
        <dbReference type="PROSITE" id="PS50234"/>
    </source>
</evidence>